<dbReference type="SUPFAM" id="SSF47336">
    <property type="entry name" value="ACP-like"/>
    <property type="match status" value="1"/>
</dbReference>
<evidence type="ECO:0000256" key="1">
    <source>
        <dbReference type="ARBA" id="ARBA00022450"/>
    </source>
</evidence>
<proteinExistence type="predicted"/>
<organism evidence="4 5">
    <name type="scientific">Saccharophagus degradans</name>
    <dbReference type="NCBI Taxonomy" id="86304"/>
    <lineage>
        <taxon>Bacteria</taxon>
        <taxon>Pseudomonadati</taxon>
        <taxon>Pseudomonadota</taxon>
        <taxon>Gammaproteobacteria</taxon>
        <taxon>Cellvibrionales</taxon>
        <taxon>Cellvibrionaceae</taxon>
        <taxon>Saccharophagus</taxon>
    </lineage>
</organism>
<keyword evidence="2" id="KW-0597">Phosphoprotein</keyword>
<dbReference type="SMART" id="SM01294">
    <property type="entry name" value="PKS_PP_betabranch"/>
    <property type="match status" value="1"/>
</dbReference>
<feature type="domain" description="Carrier" evidence="3">
    <location>
        <begin position="3"/>
        <end position="80"/>
    </location>
</feature>
<dbReference type="Gene3D" id="1.10.1200.10">
    <property type="entry name" value="ACP-like"/>
    <property type="match status" value="1"/>
</dbReference>
<evidence type="ECO:0000256" key="2">
    <source>
        <dbReference type="ARBA" id="ARBA00022553"/>
    </source>
</evidence>
<reference evidence="4" key="1">
    <citation type="submission" date="2023-07" db="EMBL/GenBank/DDBJ databases">
        <title>Genome content predicts the carbon catabolic preferences of heterotrophic bacteria.</title>
        <authorList>
            <person name="Gralka M."/>
        </authorList>
    </citation>
    <scope>NUCLEOTIDE SEQUENCE</scope>
    <source>
        <strain evidence="4">I3M17_2</strain>
    </source>
</reference>
<dbReference type="PROSITE" id="PS50075">
    <property type="entry name" value="CARRIER"/>
    <property type="match status" value="1"/>
</dbReference>
<dbReference type="GO" id="GO:0031177">
    <property type="term" value="F:phosphopantetheine binding"/>
    <property type="evidence" value="ECO:0007669"/>
    <property type="project" value="InterPro"/>
</dbReference>
<keyword evidence="1" id="KW-0596">Phosphopantetheine</keyword>
<sequence length="86" mass="9599">MSDQKQELTSWVVSQVSQLLMISEEDISTQANFFELGLDSQDHMAIIADLNEKLGTQFKTKVVDEHGTIEKLVAYVVENANEAQAV</sequence>
<dbReference type="Pfam" id="PF00550">
    <property type="entry name" value="PP-binding"/>
    <property type="match status" value="1"/>
</dbReference>
<gene>
    <name evidence="4" type="ORF">Q4521_18485</name>
</gene>
<evidence type="ECO:0000313" key="4">
    <source>
        <dbReference type="EMBL" id="MDO6424481.1"/>
    </source>
</evidence>
<evidence type="ECO:0000313" key="5">
    <source>
        <dbReference type="Proteomes" id="UP001169760"/>
    </source>
</evidence>
<dbReference type="SMART" id="SM00823">
    <property type="entry name" value="PKS_PP"/>
    <property type="match status" value="1"/>
</dbReference>
<dbReference type="EMBL" id="JAUOPB010000015">
    <property type="protein sequence ID" value="MDO6424481.1"/>
    <property type="molecule type" value="Genomic_DNA"/>
</dbReference>
<protein>
    <submittedName>
        <fullName evidence="4">Acyl carrier protein</fullName>
    </submittedName>
</protein>
<dbReference type="Proteomes" id="UP001169760">
    <property type="component" value="Unassembled WGS sequence"/>
</dbReference>
<evidence type="ECO:0000259" key="3">
    <source>
        <dbReference type="PROSITE" id="PS50075"/>
    </source>
</evidence>
<dbReference type="InterPro" id="IPR020806">
    <property type="entry name" value="PKS_PP-bd"/>
</dbReference>
<dbReference type="InterPro" id="IPR036736">
    <property type="entry name" value="ACP-like_sf"/>
</dbReference>
<name>A0AAW7XD35_9GAMM</name>
<accession>A0AAW7XD35</accession>
<dbReference type="GeneID" id="98614117"/>
<dbReference type="InterPro" id="IPR009081">
    <property type="entry name" value="PP-bd_ACP"/>
</dbReference>
<comment type="caution">
    <text evidence="4">The sequence shown here is derived from an EMBL/GenBank/DDBJ whole genome shotgun (WGS) entry which is preliminary data.</text>
</comment>
<dbReference type="AlphaFoldDB" id="A0AAW7XD35"/>
<dbReference type="RefSeq" id="WP_011468933.1">
    <property type="nucleotide sequence ID" value="NZ_JAHKPP010000034.1"/>
</dbReference>